<dbReference type="PANTHER" id="PTHR30135:SF3">
    <property type="entry name" value="GLUCONEOGENESIS FACTOR-RELATED"/>
    <property type="match status" value="1"/>
</dbReference>
<protein>
    <recommendedName>
        <fullName evidence="4">Gluconeogenesis factor</fullName>
    </recommendedName>
</protein>
<dbReference type="SUPFAM" id="SSF142338">
    <property type="entry name" value="CofD-like"/>
    <property type="match status" value="1"/>
</dbReference>
<evidence type="ECO:0000313" key="3">
    <source>
        <dbReference type="Proteomes" id="UP000176253"/>
    </source>
</evidence>
<comment type="caution">
    <text evidence="2">The sequence shown here is derived from an EMBL/GenBank/DDBJ whole genome shotgun (WGS) entry which is preliminary data.</text>
</comment>
<dbReference type="InterPro" id="IPR038136">
    <property type="entry name" value="CofD-like_dom_sf"/>
</dbReference>
<sequence length="330" mass="36331">MNTNKSYVVIGGGTGTFSVLSGLKKYTDNITAIVSMADSGGSAKKERDEWGLLPSSDIRKSLLALADVSDKDSLILRKLFEYRFAKGIGLSGMTFGNLFLVALSNITKSQPKAIEMASELLRIKGKVLPVSLDKVDLKAEYSDGSVVTGEHNIDEPEHNGQLKITRLSTVPEAVVSPQVLETINKSDFLIIGPGGFYTTIIANLVVKGVSSAIQKSQAKKILILNIMTEYGQTFGFTAKSFLDELGKYLDTSTLNYVLINKTPLPVDILKRYKAYHAEPVLNDLQGRYPFRVISADLLSTKRIIRQKGDILRRSLIRHDPHKIARICLNL</sequence>
<dbReference type="Pfam" id="PF01933">
    <property type="entry name" value="CofD"/>
    <property type="match status" value="1"/>
</dbReference>
<dbReference type="STRING" id="1798383.A3D78_03990"/>
<dbReference type="NCBIfam" id="TIGR01826">
    <property type="entry name" value="CofD_related"/>
    <property type="match status" value="1"/>
</dbReference>
<dbReference type="InterPro" id="IPR010119">
    <property type="entry name" value="Gluconeogen_factor"/>
</dbReference>
<name>A0A1F6A214_9BACT</name>
<dbReference type="EMBL" id="MFJM01000017">
    <property type="protein sequence ID" value="OGG18367.1"/>
    <property type="molecule type" value="Genomic_DNA"/>
</dbReference>
<proteinExistence type="predicted"/>
<dbReference type="GO" id="GO:0043743">
    <property type="term" value="F:LPPG:FO 2-phospho-L-lactate transferase activity"/>
    <property type="evidence" value="ECO:0007669"/>
    <property type="project" value="InterPro"/>
</dbReference>
<evidence type="ECO:0008006" key="4">
    <source>
        <dbReference type="Google" id="ProtNLM"/>
    </source>
</evidence>
<evidence type="ECO:0000256" key="1">
    <source>
        <dbReference type="ARBA" id="ARBA00022490"/>
    </source>
</evidence>
<reference evidence="2 3" key="1">
    <citation type="journal article" date="2016" name="Nat. Commun.">
        <title>Thousands of microbial genomes shed light on interconnected biogeochemical processes in an aquifer system.</title>
        <authorList>
            <person name="Anantharaman K."/>
            <person name="Brown C.T."/>
            <person name="Hug L.A."/>
            <person name="Sharon I."/>
            <person name="Castelle C.J."/>
            <person name="Probst A.J."/>
            <person name="Thomas B.C."/>
            <person name="Singh A."/>
            <person name="Wilkins M.J."/>
            <person name="Karaoz U."/>
            <person name="Brodie E.L."/>
            <person name="Williams K.H."/>
            <person name="Hubbard S.S."/>
            <person name="Banfield J.F."/>
        </authorList>
    </citation>
    <scope>NUCLEOTIDE SEQUENCE [LARGE SCALE GENOMIC DNA]</scope>
</reference>
<dbReference type="Gene3D" id="3.40.50.10680">
    <property type="entry name" value="CofD-like domains"/>
    <property type="match status" value="1"/>
</dbReference>
<dbReference type="CDD" id="cd07187">
    <property type="entry name" value="YvcK_like"/>
    <property type="match status" value="1"/>
</dbReference>
<dbReference type="InterPro" id="IPR002882">
    <property type="entry name" value="CofD"/>
</dbReference>
<keyword evidence="1" id="KW-0963">Cytoplasm</keyword>
<accession>A0A1F6A214</accession>
<dbReference type="AlphaFoldDB" id="A0A1F6A214"/>
<dbReference type="Proteomes" id="UP000176253">
    <property type="component" value="Unassembled WGS sequence"/>
</dbReference>
<gene>
    <name evidence="2" type="ORF">A3D78_03990</name>
</gene>
<organism evidence="2 3">
    <name type="scientific">Candidatus Gottesmanbacteria bacterium RIFCSPHIGHO2_02_FULL_39_14</name>
    <dbReference type="NCBI Taxonomy" id="1798383"/>
    <lineage>
        <taxon>Bacteria</taxon>
        <taxon>Candidatus Gottesmaniibacteriota</taxon>
    </lineage>
</organism>
<evidence type="ECO:0000313" key="2">
    <source>
        <dbReference type="EMBL" id="OGG18367.1"/>
    </source>
</evidence>
<dbReference type="PANTHER" id="PTHR30135">
    <property type="entry name" value="UNCHARACTERIZED PROTEIN YVCK-RELATED"/>
    <property type="match status" value="1"/>
</dbReference>